<dbReference type="RefSeq" id="WP_168102812.1">
    <property type="nucleotide sequence ID" value="NZ_JAATEN010000012.1"/>
</dbReference>
<dbReference type="InterPro" id="IPR007438">
    <property type="entry name" value="DUF488"/>
</dbReference>
<comment type="caution">
    <text evidence="1">The sequence shown here is derived from an EMBL/GenBank/DDBJ whole genome shotgun (WGS) entry which is preliminary data.</text>
</comment>
<dbReference type="PANTHER" id="PTHR39337:SF1">
    <property type="entry name" value="BLR5642 PROTEIN"/>
    <property type="match status" value="1"/>
</dbReference>
<dbReference type="EMBL" id="JAATEN010000012">
    <property type="protein sequence ID" value="NJQ02188.1"/>
    <property type="molecule type" value="Genomic_DNA"/>
</dbReference>
<reference evidence="1 2" key="1">
    <citation type="submission" date="2020-03" db="EMBL/GenBank/DDBJ databases">
        <title>WGS of actinomycetes isolated from Thailand.</title>
        <authorList>
            <person name="Thawai C."/>
        </authorList>
    </citation>
    <scope>NUCLEOTIDE SEQUENCE [LARGE SCALE GENOMIC DNA]</scope>
    <source>
        <strain evidence="1 2">PLAI 1-29</strain>
    </source>
</reference>
<dbReference type="Proteomes" id="UP000695264">
    <property type="component" value="Unassembled WGS sequence"/>
</dbReference>
<dbReference type="PIRSF" id="PIRSF024492">
    <property type="entry name" value="UCP024492"/>
    <property type="match status" value="1"/>
</dbReference>
<protein>
    <submittedName>
        <fullName evidence="1">DUF488 domain-containing protein</fullName>
    </submittedName>
</protein>
<keyword evidence="2" id="KW-1185">Reference proteome</keyword>
<organism evidence="1 2">
    <name type="scientific">Streptomyces zingiberis</name>
    <dbReference type="NCBI Taxonomy" id="2053010"/>
    <lineage>
        <taxon>Bacteria</taxon>
        <taxon>Bacillati</taxon>
        <taxon>Actinomycetota</taxon>
        <taxon>Actinomycetes</taxon>
        <taxon>Kitasatosporales</taxon>
        <taxon>Streptomycetaceae</taxon>
        <taxon>Streptomyces</taxon>
    </lineage>
</organism>
<name>A0ABX1C0N8_9ACTN</name>
<dbReference type="InterPro" id="IPR014519">
    <property type="entry name" value="UCP024492"/>
</dbReference>
<dbReference type="Pfam" id="PF04343">
    <property type="entry name" value="DUF488"/>
    <property type="match status" value="1"/>
</dbReference>
<dbReference type="PANTHER" id="PTHR39337">
    <property type="entry name" value="BLR5642 PROTEIN"/>
    <property type="match status" value="1"/>
</dbReference>
<gene>
    <name evidence="1" type="ORF">HCK00_16980</name>
</gene>
<evidence type="ECO:0000313" key="2">
    <source>
        <dbReference type="Proteomes" id="UP000695264"/>
    </source>
</evidence>
<accession>A0ABX1C0N8</accession>
<sequence>MSTPRPLFTFGHGTAGREFLTELLREAGIAGVVDVRTAPGSRRNPDVSRAALGSWLPGADIGYRWEPRLGGFRRAAPGSPDTFWRNDSFRGYAGHTRDPDFRAAMDDLLSEAATASTAVMCGESVWWRCHRRLIADFAVLARGTPVLHLAHDGRLTPHPPTAGARLREDGLLVYDRPDGEPRARRD</sequence>
<proteinExistence type="predicted"/>
<evidence type="ECO:0000313" key="1">
    <source>
        <dbReference type="EMBL" id="NJQ02188.1"/>
    </source>
</evidence>